<feature type="domain" description="HMA" evidence="3">
    <location>
        <begin position="28"/>
        <end position="63"/>
    </location>
</feature>
<gene>
    <name evidence="4" type="ORF">BN961_03621</name>
</gene>
<dbReference type="InterPro" id="IPR006121">
    <property type="entry name" value="HMA_dom"/>
</dbReference>
<evidence type="ECO:0000256" key="2">
    <source>
        <dbReference type="SAM" id="SignalP"/>
    </source>
</evidence>
<evidence type="ECO:0000259" key="3">
    <source>
        <dbReference type="Pfam" id="PF00403"/>
    </source>
</evidence>
<accession>A0A090MVW7</accession>
<evidence type="ECO:0000313" key="4">
    <source>
        <dbReference type="EMBL" id="CEG10184.1"/>
    </source>
</evidence>
<dbReference type="STRING" id="1035.BN961_03621"/>
<dbReference type="EMBL" id="CCAZ020000002">
    <property type="protein sequence ID" value="CEG10184.1"/>
    <property type="molecule type" value="Genomic_DNA"/>
</dbReference>
<sequence length="78" mass="8517">MTKLTTSLALGLFIVSSGGAIAGQRTVTLTVDNMYCEACPYMVRKTLERVSGVSQVTVPFKEKRQLLCSMMRGPKSKT</sequence>
<keyword evidence="5" id="KW-1185">Reference proteome</keyword>
<dbReference type="InterPro" id="IPR017969">
    <property type="entry name" value="Heavy-metal-associated_CS"/>
</dbReference>
<dbReference type="Proteomes" id="UP000035762">
    <property type="component" value="Unassembled WGS sequence"/>
</dbReference>
<dbReference type="SUPFAM" id="SSF55008">
    <property type="entry name" value="HMA, heavy metal-associated domain"/>
    <property type="match status" value="1"/>
</dbReference>
<dbReference type="CDD" id="cd00371">
    <property type="entry name" value="HMA"/>
    <property type="match status" value="1"/>
</dbReference>
<comment type="caution">
    <text evidence="4">The sequence shown here is derived from an EMBL/GenBank/DDBJ whole genome shotgun (WGS) entry which is preliminary data.</text>
</comment>
<feature type="signal peptide" evidence="2">
    <location>
        <begin position="1"/>
        <end position="22"/>
    </location>
</feature>
<dbReference type="Gene3D" id="3.30.70.100">
    <property type="match status" value="1"/>
</dbReference>
<name>A0A090MVW7_AFIFE</name>
<feature type="chain" id="PRO_5001860047" evidence="2">
    <location>
        <begin position="23"/>
        <end position="78"/>
    </location>
</feature>
<dbReference type="InterPro" id="IPR036163">
    <property type="entry name" value="HMA_dom_sf"/>
</dbReference>
<dbReference type="Pfam" id="PF00403">
    <property type="entry name" value="HMA"/>
    <property type="match status" value="1"/>
</dbReference>
<organism evidence="4 5">
    <name type="scientific">Afipia felis</name>
    <name type="common">Cat scratch disease bacillus</name>
    <dbReference type="NCBI Taxonomy" id="1035"/>
    <lineage>
        <taxon>Bacteria</taxon>
        <taxon>Pseudomonadati</taxon>
        <taxon>Pseudomonadota</taxon>
        <taxon>Alphaproteobacteria</taxon>
        <taxon>Hyphomicrobiales</taxon>
        <taxon>Nitrobacteraceae</taxon>
        <taxon>Afipia</taxon>
    </lineage>
</organism>
<dbReference type="PROSITE" id="PS01047">
    <property type="entry name" value="HMA_1"/>
    <property type="match status" value="1"/>
</dbReference>
<proteinExistence type="predicted"/>
<dbReference type="GO" id="GO:0046872">
    <property type="term" value="F:metal ion binding"/>
    <property type="evidence" value="ECO:0007669"/>
    <property type="project" value="UniProtKB-KW"/>
</dbReference>
<dbReference type="AlphaFoldDB" id="A0A090MVW7"/>
<evidence type="ECO:0000313" key="5">
    <source>
        <dbReference type="Proteomes" id="UP000035762"/>
    </source>
</evidence>
<keyword evidence="1" id="KW-0479">Metal-binding</keyword>
<keyword evidence="2" id="KW-0732">Signal</keyword>
<reference evidence="4 5" key="1">
    <citation type="journal article" date="2014" name="Genome Announc.">
        <title>Genome Sequence of Afipia felis Strain 76713, Isolated in Hospital Water Using an Amoeba Co-Culture Procedure.</title>
        <authorList>
            <person name="Benamar S."/>
            <person name="La Scola B."/>
            <person name="Croce O."/>
        </authorList>
    </citation>
    <scope>NUCLEOTIDE SEQUENCE [LARGE SCALE GENOMIC DNA]</scope>
    <source>
        <strain evidence="4 5">76713</strain>
    </source>
</reference>
<protein>
    <submittedName>
        <fullName evidence="4">Mercuric transport protein periplasmic component</fullName>
    </submittedName>
</protein>
<evidence type="ECO:0000256" key="1">
    <source>
        <dbReference type="ARBA" id="ARBA00022723"/>
    </source>
</evidence>